<dbReference type="Gene3D" id="1.10.150.240">
    <property type="entry name" value="Putative phosphatase, domain 2"/>
    <property type="match status" value="1"/>
</dbReference>
<keyword evidence="2" id="KW-0479">Metal-binding</keyword>
<evidence type="ECO:0000256" key="2">
    <source>
        <dbReference type="ARBA" id="ARBA00022723"/>
    </source>
</evidence>
<keyword evidence="5" id="KW-1185">Reference proteome</keyword>
<dbReference type="GO" id="GO:0046872">
    <property type="term" value="F:metal ion binding"/>
    <property type="evidence" value="ECO:0007669"/>
    <property type="project" value="UniProtKB-KW"/>
</dbReference>
<dbReference type="InterPro" id="IPR006439">
    <property type="entry name" value="HAD-SF_hydro_IA"/>
</dbReference>
<organism evidence="4 5">
    <name type="scientific">Rhizopus delemar</name>
    <dbReference type="NCBI Taxonomy" id="936053"/>
    <lineage>
        <taxon>Eukaryota</taxon>
        <taxon>Fungi</taxon>
        <taxon>Fungi incertae sedis</taxon>
        <taxon>Mucoromycota</taxon>
        <taxon>Mucoromycotina</taxon>
        <taxon>Mucoromycetes</taxon>
        <taxon>Mucorales</taxon>
        <taxon>Mucorineae</taxon>
        <taxon>Rhizopodaceae</taxon>
        <taxon>Rhizopus</taxon>
    </lineage>
</organism>
<proteinExistence type="predicted"/>
<gene>
    <name evidence="4" type="ORF">G6F50_015713</name>
</gene>
<sequence>MRIFTGKAVRDELPLIEARTGVKLGPEWFDVFRQRRNAALDRDLLEIPGAPAAVRALHQPLDGRIAVASGADRRKVELQLAKVGIAECFDGRVFSGHEMPRSKPFPDVYLAAAQALGVDPKRCAVVEDTVTGATAGVAAGATVFGYSPDANGHSGAEALRGVGVAHVFTDMKQLPALLAGWQAGAR</sequence>
<evidence type="ECO:0000256" key="1">
    <source>
        <dbReference type="ARBA" id="ARBA00001946"/>
    </source>
</evidence>
<dbReference type="InterPro" id="IPR036412">
    <property type="entry name" value="HAD-like_sf"/>
</dbReference>
<dbReference type="InterPro" id="IPR051600">
    <property type="entry name" value="Beta-PGM-like"/>
</dbReference>
<dbReference type="EMBL" id="JAANIU010008991">
    <property type="protein sequence ID" value="KAG1533905.1"/>
    <property type="molecule type" value="Genomic_DNA"/>
</dbReference>
<comment type="cofactor">
    <cofactor evidence="1">
        <name>Mg(2+)</name>
        <dbReference type="ChEBI" id="CHEBI:18420"/>
    </cofactor>
</comment>
<accession>A0A9P7C3P0</accession>
<dbReference type="NCBIfam" id="TIGR01509">
    <property type="entry name" value="HAD-SF-IA-v3"/>
    <property type="match status" value="1"/>
</dbReference>
<dbReference type="Proteomes" id="UP000740926">
    <property type="component" value="Unassembled WGS sequence"/>
</dbReference>
<protein>
    <recommendedName>
        <fullName evidence="6">HAD hydrolase, family IA</fullName>
    </recommendedName>
</protein>
<evidence type="ECO:0000256" key="3">
    <source>
        <dbReference type="ARBA" id="ARBA00022842"/>
    </source>
</evidence>
<comment type="caution">
    <text evidence="4">The sequence shown here is derived from an EMBL/GenBank/DDBJ whole genome shotgun (WGS) entry which is preliminary data.</text>
</comment>
<dbReference type="Gene3D" id="3.40.50.1000">
    <property type="entry name" value="HAD superfamily/HAD-like"/>
    <property type="match status" value="1"/>
</dbReference>
<dbReference type="PANTHER" id="PTHR46193:SF10">
    <property type="entry name" value="6-PHOSPHOGLUCONATE PHOSPHATASE"/>
    <property type="match status" value="1"/>
</dbReference>
<dbReference type="Pfam" id="PF00702">
    <property type="entry name" value="Hydrolase"/>
    <property type="match status" value="1"/>
</dbReference>
<keyword evidence="3" id="KW-0460">Magnesium</keyword>
<dbReference type="SUPFAM" id="SSF56784">
    <property type="entry name" value="HAD-like"/>
    <property type="match status" value="1"/>
</dbReference>
<dbReference type="InterPro" id="IPR023198">
    <property type="entry name" value="PGP-like_dom2"/>
</dbReference>
<dbReference type="InterPro" id="IPR023214">
    <property type="entry name" value="HAD_sf"/>
</dbReference>
<reference evidence="4 5" key="1">
    <citation type="journal article" date="2020" name="Microb. Genom.">
        <title>Genetic diversity of clinical and environmental Mucorales isolates obtained from an investigation of mucormycosis cases among solid organ transplant recipients.</title>
        <authorList>
            <person name="Nguyen M.H."/>
            <person name="Kaul D."/>
            <person name="Muto C."/>
            <person name="Cheng S.J."/>
            <person name="Richter R.A."/>
            <person name="Bruno V.M."/>
            <person name="Liu G."/>
            <person name="Beyhan S."/>
            <person name="Sundermann A.J."/>
            <person name="Mounaud S."/>
            <person name="Pasculle A.W."/>
            <person name="Nierman W.C."/>
            <person name="Driscoll E."/>
            <person name="Cumbie R."/>
            <person name="Clancy C.J."/>
            <person name="Dupont C.L."/>
        </authorList>
    </citation>
    <scope>NUCLEOTIDE SEQUENCE [LARGE SCALE GENOMIC DNA]</scope>
    <source>
        <strain evidence="4 5">GL24</strain>
    </source>
</reference>
<name>A0A9P7C3P0_9FUNG</name>
<evidence type="ECO:0000313" key="5">
    <source>
        <dbReference type="Proteomes" id="UP000740926"/>
    </source>
</evidence>
<evidence type="ECO:0000313" key="4">
    <source>
        <dbReference type="EMBL" id="KAG1533905.1"/>
    </source>
</evidence>
<dbReference type="PANTHER" id="PTHR46193">
    <property type="entry name" value="6-PHOSPHOGLUCONATE PHOSPHATASE"/>
    <property type="match status" value="1"/>
</dbReference>
<dbReference type="AlphaFoldDB" id="A0A9P7C3P0"/>
<dbReference type="GO" id="GO:0016791">
    <property type="term" value="F:phosphatase activity"/>
    <property type="evidence" value="ECO:0007669"/>
    <property type="project" value="UniProtKB-ARBA"/>
</dbReference>
<evidence type="ECO:0008006" key="6">
    <source>
        <dbReference type="Google" id="ProtNLM"/>
    </source>
</evidence>